<dbReference type="InParanoid" id="A0A5F5PKV1"/>
<evidence type="ECO:0000259" key="12">
    <source>
        <dbReference type="PROSITE" id="PS52010"/>
    </source>
</evidence>
<keyword evidence="2 9" id="KW-1003">Cell membrane</keyword>
<keyword evidence="7 9" id="KW-0472">Membrane</keyword>
<evidence type="ECO:0000256" key="5">
    <source>
        <dbReference type="ARBA" id="ARBA00022729"/>
    </source>
</evidence>
<evidence type="ECO:0000256" key="6">
    <source>
        <dbReference type="ARBA" id="ARBA00022989"/>
    </source>
</evidence>
<dbReference type="InterPro" id="IPR031588">
    <property type="entry name" value="Collectrin_dom"/>
</dbReference>
<accession>A0A5F5PKV1</accession>
<dbReference type="GO" id="GO:0005886">
    <property type="term" value="C:plasma membrane"/>
    <property type="evidence" value="ECO:0000318"/>
    <property type="project" value="GO_Central"/>
</dbReference>
<dbReference type="Proteomes" id="UP000002281">
    <property type="component" value="Chromosome X"/>
</dbReference>
<dbReference type="ExpressionAtlas" id="A0A5F5PKV1">
    <property type="expression patterns" value="baseline"/>
</dbReference>
<gene>
    <name evidence="13 15" type="primary">CLTRN</name>
</gene>
<evidence type="ECO:0000256" key="11">
    <source>
        <dbReference type="SAM" id="Phobius"/>
    </source>
</evidence>
<dbReference type="GO" id="GO:0051957">
    <property type="term" value="P:positive regulation of amino acid transport"/>
    <property type="evidence" value="ECO:0000318"/>
    <property type="project" value="GO_Central"/>
</dbReference>
<keyword evidence="3" id="KW-0597">Phosphoprotein</keyword>
<dbReference type="GeneTree" id="ENSGT00940000160862"/>
<dbReference type="AlphaFoldDB" id="A0A5F5PKV1"/>
<dbReference type="PANTHER" id="PTHR46884">
    <property type="entry name" value="COLLECTRIN"/>
    <property type="match status" value="1"/>
</dbReference>
<dbReference type="Ensembl" id="ENSECAT00000074426.2">
    <property type="protein sequence ID" value="ENSECAP00000049255.2"/>
    <property type="gene ID" value="ENSECAG00000019605.4"/>
</dbReference>
<evidence type="ECO:0000256" key="1">
    <source>
        <dbReference type="ARBA" id="ARBA00004251"/>
    </source>
</evidence>
<feature type="region of interest" description="Disordered" evidence="10">
    <location>
        <begin position="1"/>
        <end position="31"/>
    </location>
</feature>
<evidence type="ECO:0000256" key="9">
    <source>
        <dbReference type="PROSITE-ProRule" id="PRU01354"/>
    </source>
</evidence>
<reference evidence="13" key="3">
    <citation type="submission" date="2025-09" db="UniProtKB">
        <authorList>
            <consortium name="Ensembl"/>
        </authorList>
    </citation>
    <scope>IDENTIFICATION</scope>
    <source>
        <strain evidence="13">Thoroughbred</strain>
    </source>
</reference>
<keyword evidence="6 9" id="KW-1133">Transmembrane helix</keyword>
<organism evidence="13 14">
    <name type="scientific">Equus caballus</name>
    <name type="common">Horse</name>
    <dbReference type="NCBI Taxonomy" id="9796"/>
    <lineage>
        <taxon>Eukaryota</taxon>
        <taxon>Metazoa</taxon>
        <taxon>Chordata</taxon>
        <taxon>Craniata</taxon>
        <taxon>Vertebrata</taxon>
        <taxon>Euteleostomi</taxon>
        <taxon>Mammalia</taxon>
        <taxon>Eutheria</taxon>
        <taxon>Laurasiatheria</taxon>
        <taxon>Perissodactyla</taxon>
        <taxon>Equidae</taxon>
        <taxon>Equus</taxon>
    </lineage>
</organism>
<name>A0A5F5PKV1_HORSE</name>
<dbReference type="InterPro" id="IPR042944">
    <property type="entry name" value="Collectrin"/>
</dbReference>
<evidence type="ECO:0000313" key="13">
    <source>
        <dbReference type="Ensembl" id="ENSECAP00000049255.2"/>
    </source>
</evidence>
<reference evidence="13" key="2">
    <citation type="submission" date="2025-08" db="UniProtKB">
        <authorList>
            <consortium name="Ensembl"/>
        </authorList>
    </citation>
    <scope>IDENTIFICATION</scope>
    <source>
        <strain evidence="13">Thoroughbred</strain>
    </source>
</reference>
<evidence type="ECO:0000256" key="3">
    <source>
        <dbReference type="ARBA" id="ARBA00022553"/>
    </source>
</evidence>
<feature type="transmembrane region" description="Helical" evidence="11">
    <location>
        <begin position="270"/>
        <end position="293"/>
    </location>
</feature>
<feature type="domain" description="Collectrin-like" evidence="12">
    <location>
        <begin position="151"/>
        <end position="352"/>
    </location>
</feature>
<dbReference type="PANTHER" id="PTHR46884:SF1">
    <property type="entry name" value="COLLECTRIN"/>
    <property type="match status" value="1"/>
</dbReference>
<dbReference type="PROSITE" id="PS52010">
    <property type="entry name" value="COLLECTRIN_LIKE"/>
    <property type="match status" value="1"/>
</dbReference>
<evidence type="ECO:0000256" key="10">
    <source>
        <dbReference type="SAM" id="MobiDB-lite"/>
    </source>
</evidence>
<dbReference type="Pfam" id="PF16959">
    <property type="entry name" value="Collectrin"/>
    <property type="match status" value="1"/>
</dbReference>
<comment type="subcellular location">
    <subcellularLocation>
        <location evidence="1 9">Cell membrane</location>
        <topology evidence="1 9">Single-pass type I membrane protein</topology>
    </subcellularLocation>
</comment>
<dbReference type="Bgee" id="ENSECAG00000019605">
    <property type="expression patterns" value="Expressed in adult mammalian kidney and 18 other cell types or tissues"/>
</dbReference>
<evidence type="ECO:0000313" key="15">
    <source>
        <dbReference type="VGNC" id="VGNC:24282"/>
    </source>
</evidence>
<keyword evidence="5" id="KW-0732">Signal</keyword>
<keyword evidence="4 9" id="KW-0812">Transmembrane</keyword>
<reference evidence="13 14" key="1">
    <citation type="journal article" date="2009" name="Science">
        <title>Genome sequence, comparative analysis, and population genetics of the domestic horse.</title>
        <authorList>
            <consortium name="Broad Institute Genome Sequencing Platform"/>
            <consortium name="Broad Institute Whole Genome Assembly Team"/>
            <person name="Wade C.M."/>
            <person name="Giulotto E."/>
            <person name="Sigurdsson S."/>
            <person name="Zoli M."/>
            <person name="Gnerre S."/>
            <person name="Imsland F."/>
            <person name="Lear T.L."/>
            <person name="Adelson D.L."/>
            <person name="Bailey E."/>
            <person name="Bellone R.R."/>
            <person name="Bloecker H."/>
            <person name="Distl O."/>
            <person name="Edgar R.C."/>
            <person name="Garber M."/>
            <person name="Leeb T."/>
            <person name="Mauceli E."/>
            <person name="MacLeod J.N."/>
            <person name="Penedo M.C.T."/>
            <person name="Raison J.M."/>
            <person name="Sharpe T."/>
            <person name="Vogel J."/>
            <person name="Andersson L."/>
            <person name="Antczak D.F."/>
            <person name="Biagi T."/>
            <person name="Binns M.M."/>
            <person name="Chowdhary B.P."/>
            <person name="Coleman S.J."/>
            <person name="Della Valle G."/>
            <person name="Fryc S."/>
            <person name="Guerin G."/>
            <person name="Hasegawa T."/>
            <person name="Hill E.W."/>
            <person name="Jurka J."/>
            <person name="Kiialainen A."/>
            <person name="Lindgren G."/>
            <person name="Liu J."/>
            <person name="Magnani E."/>
            <person name="Mickelson J.R."/>
            <person name="Murray J."/>
            <person name="Nergadze S.G."/>
            <person name="Onofrio R."/>
            <person name="Pedroni S."/>
            <person name="Piras M.F."/>
            <person name="Raudsepp T."/>
            <person name="Rocchi M."/>
            <person name="Roeed K.H."/>
            <person name="Ryder O.A."/>
            <person name="Searle S."/>
            <person name="Skow L."/>
            <person name="Swinburne J.E."/>
            <person name="Syvaenen A.C."/>
            <person name="Tozaki T."/>
            <person name="Valberg S.J."/>
            <person name="Vaudin M."/>
            <person name="White J.R."/>
            <person name="Zody M.C."/>
            <person name="Lander E.S."/>
            <person name="Lindblad-Toh K."/>
        </authorList>
    </citation>
    <scope>NUCLEOTIDE SEQUENCE [LARGE SCALE GENOMIC DNA]</scope>
    <source>
        <strain evidence="13 14">Thoroughbred</strain>
    </source>
</reference>
<dbReference type="FunCoup" id="A0A5F5PKV1">
    <property type="interactions" value="59"/>
</dbReference>
<keyword evidence="14" id="KW-1185">Reference proteome</keyword>
<keyword evidence="8" id="KW-0325">Glycoprotein</keyword>
<dbReference type="STRING" id="9796.ENSECAP00000049255"/>
<evidence type="ECO:0000256" key="2">
    <source>
        <dbReference type="ARBA" id="ARBA00022475"/>
    </source>
</evidence>
<evidence type="ECO:0000256" key="4">
    <source>
        <dbReference type="ARBA" id="ARBA00022692"/>
    </source>
</evidence>
<protein>
    <submittedName>
        <fullName evidence="13">Collectrin, amino acid transport regulator</fullName>
    </submittedName>
</protein>
<evidence type="ECO:0000256" key="7">
    <source>
        <dbReference type="ARBA" id="ARBA00023136"/>
    </source>
</evidence>
<sequence>PPADHAPHSSAPLPERFPEREPLRSLPGEAHARGHLGYAPLRLATPLTPGDVISLHTSRQRPPGPRPRQGLKSRPGHAPRVGAPSCCPLSQDLDFPPCSLPWLYLYCRPSVPSGALAWPRPCSPPRPTLQSWTIFVRPLRTAKPRPHIDGAENAFKVRLSIRTALGDKAYAWDTNEEYLFKAMVAFSMRKVANREKTEISHVLLCNVTQRVSFWFVVTDPSEKHTLPAVEVQEAIRMNRNRINNAFFLNDQTLEFLKIPSTLIPPTDPPVPIWIIIFGVIFCIVIVAIILLILSGIRQRRRKDKGPSEVDDTEDKCENTITIENGIPCDPLDTKGGHVNDAFMTEDERLTPL</sequence>
<evidence type="ECO:0000313" key="14">
    <source>
        <dbReference type="Proteomes" id="UP000002281"/>
    </source>
</evidence>
<evidence type="ECO:0000256" key="8">
    <source>
        <dbReference type="ARBA" id="ARBA00023180"/>
    </source>
</evidence>
<dbReference type="PaxDb" id="9796-ENSECAP00000049255"/>
<feature type="region of interest" description="Disordered" evidence="10">
    <location>
        <begin position="52"/>
        <end position="80"/>
    </location>
</feature>
<proteinExistence type="predicted"/>
<dbReference type="VGNC" id="VGNC:24282">
    <property type="gene designation" value="CLTRN"/>
</dbReference>